<protein>
    <submittedName>
        <fullName evidence="2">Uncharacterized protein</fullName>
    </submittedName>
</protein>
<organism evidence="2 3">
    <name type="scientific">Linnemannia elongata AG-77</name>
    <dbReference type="NCBI Taxonomy" id="1314771"/>
    <lineage>
        <taxon>Eukaryota</taxon>
        <taxon>Fungi</taxon>
        <taxon>Fungi incertae sedis</taxon>
        <taxon>Mucoromycota</taxon>
        <taxon>Mortierellomycotina</taxon>
        <taxon>Mortierellomycetes</taxon>
        <taxon>Mortierellales</taxon>
        <taxon>Mortierellaceae</taxon>
        <taxon>Linnemannia</taxon>
    </lineage>
</organism>
<evidence type="ECO:0000313" key="3">
    <source>
        <dbReference type="Proteomes" id="UP000078512"/>
    </source>
</evidence>
<reference evidence="2 3" key="1">
    <citation type="submission" date="2016-05" db="EMBL/GenBank/DDBJ databases">
        <title>Genome sequencing reveals origins of a unique bacterial endosymbiosis in the earliest lineages of terrestrial Fungi.</title>
        <authorList>
            <consortium name="DOE Joint Genome Institute"/>
            <person name="Uehling J."/>
            <person name="Gryganskyi A."/>
            <person name="Hameed K."/>
            <person name="Tschaplinski T."/>
            <person name="Misztal P."/>
            <person name="Wu S."/>
            <person name="Desiro A."/>
            <person name="Vande Pol N."/>
            <person name="Du Z.-Y."/>
            <person name="Zienkiewicz A."/>
            <person name="Zienkiewicz K."/>
            <person name="Morin E."/>
            <person name="Tisserant E."/>
            <person name="Splivallo R."/>
            <person name="Hainaut M."/>
            <person name="Henrissat B."/>
            <person name="Ohm R."/>
            <person name="Kuo A."/>
            <person name="Yan J."/>
            <person name="Lipzen A."/>
            <person name="Nolan M."/>
            <person name="Labutti K."/>
            <person name="Barry K."/>
            <person name="Goldstein A."/>
            <person name="Labbe J."/>
            <person name="Schadt C."/>
            <person name="Tuskan G."/>
            <person name="Grigoriev I."/>
            <person name="Martin F."/>
            <person name="Vilgalys R."/>
            <person name="Bonito G."/>
        </authorList>
    </citation>
    <scope>NUCLEOTIDE SEQUENCE [LARGE SCALE GENOMIC DNA]</scope>
    <source>
        <strain evidence="2 3">AG-77</strain>
    </source>
</reference>
<proteinExistence type="predicted"/>
<feature type="region of interest" description="Disordered" evidence="1">
    <location>
        <begin position="131"/>
        <end position="150"/>
    </location>
</feature>
<evidence type="ECO:0000256" key="1">
    <source>
        <dbReference type="SAM" id="MobiDB-lite"/>
    </source>
</evidence>
<dbReference type="AlphaFoldDB" id="A0A197KAQ9"/>
<accession>A0A197KAQ9</accession>
<gene>
    <name evidence="2" type="ORF">K457DRAFT_229790</name>
</gene>
<name>A0A197KAQ9_9FUNG</name>
<sequence length="231" mass="25528">MGQLVSQALHELSTLLGREDCLVSQTVRGIGINRVCPCSETKHSHQCCHRLDHRSRLGCQCSSSLFFSLPSGIRCFCSCSCSCIRCSRCCCFSRESARHSTLTRGLPPRPKHLNSLSNLSQLLICQSRSSYGTGSSGSSSSSRSKATTATAKASNNFLQHTLRRIPRSTHQPTPPLGFKPLLINIPRASRWQGIVHMHCRVDDMFRQVPCQGVEIRDQDMATDAERKLPGV</sequence>
<dbReference type="EMBL" id="KV442021">
    <property type="protein sequence ID" value="OAQ33484.1"/>
    <property type="molecule type" value="Genomic_DNA"/>
</dbReference>
<dbReference type="Proteomes" id="UP000078512">
    <property type="component" value="Unassembled WGS sequence"/>
</dbReference>
<evidence type="ECO:0000313" key="2">
    <source>
        <dbReference type="EMBL" id="OAQ33484.1"/>
    </source>
</evidence>
<keyword evidence="3" id="KW-1185">Reference proteome</keyword>